<dbReference type="InterPro" id="IPR011050">
    <property type="entry name" value="Pectin_lyase_fold/virulence"/>
</dbReference>
<evidence type="ECO:0000256" key="7">
    <source>
        <dbReference type="ARBA" id="ARBA00039082"/>
    </source>
</evidence>
<evidence type="ECO:0000256" key="1">
    <source>
        <dbReference type="ARBA" id="ARBA00004613"/>
    </source>
</evidence>
<reference evidence="11 12" key="1">
    <citation type="submission" date="2018-06" db="EMBL/GenBank/DDBJ databases">
        <title>Complete Genomes of Monosporascus.</title>
        <authorList>
            <person name="Robinson A.J."/>
            <person name="Natvig D.O."/>
        </authorList>
    </citation>
    <scope>NUCLEOTIDE SEQUENCE [LARGE SCALE GENOMIC DNA]</scope>
    <source>
        <strain evidence="11 12">CBS 110550</strain>
    </source>
</reference>
<name>A0A4Q4T158_9PEZI</name>
<keyword evidence="8" id="KW-0119">Carbohydrate metabolism</keyword>
<dbReference type="AlphaFoldDB" id="A0A4Q4T158"/>
<gene>
    <name evidence="11" type="ORF">DL764_007847</name>
</gene>
<dbReference type="Pfam" id="PF00544">
    <property type="entry name" value="Pectate_lyase_4"/>
    <property type="match status" value="1"/>
</dbReference>
<evidence type="ECO:0000259" key="10">
    <source>
        <dbReference type="SMART" id="SM00656"/>
    </source>
</evidence>
<dbReference type="GO" id="GO:0000272">
    <property type="term" value="P:polysaccharide catabolic process"/>
    <property type="evidence" value="ECO:0007669"/>
    <property type="project" value="UniProtKB-KW"/>
</dbReference>
<evidence type="ECO:0000256" key="8">
    <source>
        <dbReference type="RuleBase" id="RU361173"/>
    </source>
</evidence>
<evidence type="ECO:0000256" key="4">
    <source>
        <dbReference type="ARBA" id="ARBA00022729"/>
    </source>
</evidence>
<sequence length="383" mass="40015">MKFSSSIAFVAAALLSSVSALPSSLQPRAVVYGAAEGFAKGVTGGGSASPVTPRTTDELIKYLGDSSPRVIVLDREFDFTGTEGTEVGSGCSPWGTASGCQIAINKNGWCDNYQPNAPKVSRISYDKAGVLGITVASDKTLVGLGSKGVIKGKGLRMVNGVKNIIIQNVHITNLNPQFVWGGDAITIDGADMVWIDHVKTSLIGRQHIVLGNGPSNRVTISNSEIDGRTNWSATCDGNHYWGMYFTGSNDMVTLKGNFIHHTTGRSPKVAGNTLLHAVNNYFISSPGHNFEISAGGKVLAEGNVFTDASAPVESGMTGQLFTADNGSACRAVLGRNCAGNTLNNSGAFRGSSTDFLQNFAGKNIASASSSSQVDVTHVGFGRI</sequence>
<comment type="caution">
    <text evidence="11">The sequence shown here is derived from an EMBL/GenBank/DDBJ whole genome shotgun (WGS) entry which is preliminary data.</text>
</comment>
<dbReference type="PANTHER" id="PTHR31683:SF16">
    <property type="entry name" value="PECTIN LYASE A-RELATED"/>
    <property type="match status" value="1"/>
</dbReference>
<dbReference type="GO" id="GO:0030570">
    <property type="term" value="F:pectate lyase activity"/>
    <property type="evidence" value="ECO:0007669"/>
    <property type="project" value="InterPro"/>
</dbReference>
<dbReference type="InterPro" id="IPR012334">
    <property type="entry name" value="Pectin_lyas_fold"/>
</dbReference>
<dbReference type="OrthoDB" id="1637350at2759"/>
<dbReference type="FunFam" id="2.160.20.10:FF:000003">
    <property type="entry name" value="Pectin lyase F"/>
    <property type="match status" value="1"/>
</dbReference>
<comment type="catalytic activity">
    <reaction evidence="6">
        <text>Eliminative cleavage of (1-&gt;4)-alpha-D-galacturonan methyl ester to give oligosaccharides with 4-deoxy-6-O-methyl-alpha-D-galact-4-enuronosyl groups at their non-reducing ends.</text>
        <dbReference type="EC" id="4.2.2.10"/>
    </reaction>
</comment>
<dbReference type="Proteomes" id="UP000293360">
    <property type="component" value="Unassembled WGS sequence"/>
</dbReference>
<dbReference type="SUPFAM" id="SSF51126">
    <property type="entry name" value="Pectin lyase-like"/>
    <property type="match status" value="1"/>
</dbReference>
<dbReference type="GO" id="GO:0047490">
    <property type="term" value="F:pectin lyase activity"/>
    <property type="evidence" value="ECO:0007669"/>
    <property type="project" value="UniProtKB-EC"/>
</dbReference>
<proteinExistence type="inferred from homology"/>
<feature type="chain" id="PRO_5020464024" description="pectin lyase" evidence="9">
    <location>
        <begin position="21"/>
        <end position="383"/>
    </location>
</feature>
<dbReference type="EMBL" id="QJNU01000569">
    <property type="protein sequence ID" value="RYO94330.1"/>
    <property type="molecule type" value="Genomic_DNA"/>
</dbReference>
<evidence type="ECO:0000313" key="11">
    <source>
        <dbReference type="EMBL" id="RYO94330.1"/>
    </source>
</evidence>
<keyword evidence="3 8" id="KW-0964">Secreted</keyword>
<dbReference type="Gene3D" id="2.160.20.10">
    <property type="entry name" value="Single-stranded right-handed beta-helix, Pectin lyase-like"/>
    <property type="match status" value="1"/>
</dbReference>
<dbReference type="STRING" id="155417.A0A4Q4T158"/>
<keyword evidence="12" id="KW-1185">Reference proteome</keyword>
<evidence type="ECO:0000313" key="12">
    <source>
        <dbReference type="Proteomes" id="UP000293360"/>
    </source>
</evidence>
<evidence type="ECO:0000256" key="9">
    <source>
        <dbReference type="SAM" id="SignalP"/>
    </source>
</evidence>
<dbReference type="EC" id="4.2.2.10" evidence="7"/>
<dbReference type="GO" id="GO:0005576">
    <property type="term" value="C:extracellular region"/>
    <property type="evidence" value="ECO:0007669"/>
    <property type="project" value="UniProtKB-SubCell"/>
</dbReference>
<evidence type="ECO:0000256" key="6">
    <source>
        <dbReference type="ARBA" id="ARBA00036818"/>
    </source>
</evidence>
<accession>A0A4Q4T158</accession>
<protein>
    <recommendedName>
        <fullName evidence="7">pectin lyase</fullName>
        <ecNumber evidence="7">4.2.2.10</ecNumber>
    </recommendedName>
</protein>
<comment type="subcellular location">
    <subcellularLocation>
        <location evidence="1 8">Secreted</location>
    </subcellularLocation>
</comment>
<organism evidence="11 12">
    <name type="scientific">Monosporascus ibericus</name>
    <dbReference type="NCBI Taxonomy" id="155417"/>
    <lineage>
        <taxon>Eukaryota</taxon>
        <taxon>Fungi</taxon>
        <taxon>Dikarya</taxon>
        <taxon>Ascomycota</taxon>
        <taxon>Pezizomycotina</taxon>
        <taxon>Sordariomycetes</taxon>
        <taxon>Xylariomycetidae</taxon>
        <taxon>Xylariales</taxon>
        <taxon>Xylariales incertae sedis</taxon>
        <taxon>Monosporascus</taxon>
    </lineage>
</organism>
<dbReference type="PANTHER" id="PTHR31683">
    <property type="entry name" value="PECTATE LYASE 18-RELATED"/>
    <property type="match status" value="1"/>
</dbReference>
<feature type="signal peptide" evidence="9">
    <location>
        <begin position="1"/>
        <end position="20"/>
    </location>
</feature>
<feature type="domain" description="Pectate lyase" evidence="10">
    <location>
        <begin position="103"/>
        <end position="311"/>
    </location>
</feature>
<keyword evidence="8" id="KW-0624">Polysaccharide degradation</keyword>
<dbReference type="InterPro" id="IPR045032">
    <property type="entry name" value="PEL"/>
</dbReference>
<evidence type="ECO:0000256" key="5">
    <source>
        <dbReference type="ARBA" id="ARBA00023239"/>
    </source>
</evidence>
<dbReference type="SMART" id="SM00656">
    <property type="entry name" value="Amb_all"/>
    <property type="match status" value="1"/>
</dbReference>
<evidence type="ECO:0000256" key="2">
    <source>
        <dbReference type="ARBA" id="ARBA00010980"/>
    </source>
</evidence>
<keyword evidence="4 9" id="KW-0732">Signal</keyword>
<evidence type="ECO:0000256" key="3">
    <source>
        <dbReference type="ARBA" id="ARBA00022525"/>
    </source>
</evidence>
<comment type="similarity">
    <text evidence="2 8">Belongs to the polysaccharide lyase 1 family.</text>
</comment>
<dbReference type="InterPro" id="IPR002022">
    <property type="entry name" value="Pec_lyase"/>
</dbReference>
<keyword evidence="5 8" id="KW-0456">Lyase</keyword>